<gene>
    <name evidence="2" type="ORF">COCSUDRAFT_27959</name>
</gene>
<dbReference type="GeneID" id="17043353"/>
<dbReference type="Gene3D" id="3.30.930.10">
    <property type="entry name" value="Bira Bifunctional Protein, Domain 2"/>
    <property type="match status" value="1"/>
</dbReference>
<proteinExistence type="predicted"/>
<dbReference type="eggNOG" id="KOG3159">
    <property type="taxonomic scope" value="Eukaryota"/>
</dbReference>
<keyword evidence="3" id="KW-1185">Reference proteome</keyword>
<dbReference type="Pfam" id="PF21948">
    <property type="entry name" value="LplA-B_cat"/>
    <property type="match status" value="1"/>
</dbReference>
<reference evidence="2 3" key="1">
    <citation type="journal article" date="2012" name="Genome Biol.">
        <title>The genome of the polar eukaryotic microalga coccomyxa subellipsoidea reveals traits of cold adaptation.</title>
        <authorList>
            <person name="Blanc G."/>
            <person name="Agarkova I."/>
            <person name="Grimwood J."/>
            <person name="Kuo A."/>
            <person name="Brueggeman A."/>
            <person name="Dunigan D."/>
            <person name="Gurnon J."/>
            <person name="Ladunga I."/>
            <person name="Lindquist E."/>
            <person name="Lucas S."/>
            <person name="Pangilinan J."/>
            <person name="Proschold T."/>
            <person name="Salamov A."/>
            <person name="Schmutz J."/>
            <person name="Weeks D."/>
            <person name="Yamada T."/>
            <person name="Claverie J.M."/>
            <person name="Grigoriev I."/>
            <person name="Van Etten J."/>
            <person name="Lomsadze A."/>
            <person name="Borodovsky M."/>
        </authorList>
    </citation>
    <scope>NUCLEOTIDE SEQUENCE [LARGE SCALE GENOMIC DNA]</scope>
    <source>
        <strain evidence="2 3">C-169</strain>
    </source>
</reference>
<sequence>MAICRLLRMRGVPILRQLHLEEALLRADSANYCIINEGTPDPAIVIGISGKPEALVHIGAAKAAGVQVIKRFTGGGTVVVDHNTTFSTLICNASDVEGVECYPRPVMQWSEGFYRPIFGPHGDFSLREHDYTFGERKFGGNAQAITKQRWLHHTSLLWDFDPENMALLKHPERVPEYRAGREHLDFVCRLKDFMARPAVTEGVVDALKHAGFQIEHVSLAEAEEVLQRPHLRNTKEIKL</sequence>
<dbReference type="STRING" id="574566.I0Z3Y2"/>
<name>I0Z3Y2_COCSC</name>
<comment type="caution">
    <text evidence="2">The sequence shown here is derived from an EMBL/GenBank/DDBJ whole genome shotgun (WGS) entry which is preliminary data.</text>
</comment>
<feature type="domain" description="BPL/LPL catalytic" evidence="1">
    <location>
        <begin position="28"/>
        <end position="215"/>
    </location>
</feature>
<dbReference type="AlphaFoldDB" id="I0Z3Y2"/>
<organism evidence="2 3">
    <name type="scientific">Coccomyxa subellipsoidea (strain C-169)</name>
    <name type="common">Green microalga</name>
    <dbReference type="NCBI Taxonomy" id="574566"/>
    <lineage>
        <taxon>Eukaryota</taxon>
        <taxon>Viridiplantae</taxon>
        <taxon>Chlorophyta</taxon>
        <taxon>core chlorophytes</taxon>
        <taxon>Trebouxiophyceae</taxon>
        <taxon>Trebouxiophyceae incertae sedis</taxon>
        <taxon>Coccomyxaceae</taxon>
        <taxon>Coccomyxa</taxon>
        <taxon>Coccomyxa subellipsoidea</taxon>
    </lineage>
</organism>
<dbReference type="PANTHER" id="PTHR43506:SF1">
    <property type="entry name" value="BPL_LPL CATALYTIC DOMAIN-CONTAINING PROTEIN"/>
    <property type="match status" value="1"/>
</dbReference>
<accession>I0Z3Y2</accession>
<evidence type="ECO:0000259" key="1">
    <source>
        <dbReference type="PROSITE" id="PS51733"/>
    </source>
</evidence>
<protein>
    <submittedName>
        <fullName evidence="2">Lipoate protein ligase-like protein</fullName>
    </submittedName>
</protein>
<dbReference type="KEGG" id="csl:COCSUDRAFT_27959"/>
<dbReference type="SUPFAM" id="SSF55681">
    <property type="entry name" value="Class II aaRS and biotin synthetases"/>
    <property type="match status" value="1"/>
</dbReference>
<dbReference type="PANTHER" id="PTHR43506">
    <property type="entry name" value="BIOTIN/LIPOATE A/B PROTEIN LIGASE FAMILY"/>
    <property type="match status" value="1"/>
</dbReference>
<dbReference type="PROSITE" id="PS51733">
    <property type="entry name" value="BPL_LPL_CATALYTIC"/>
    <property type="match status" value="1"/>
</dbReference>
<dbReference type="Proteomes" id="UP000007264">
    <property type="component" value="Unassembled WGS sequence"/>
</dbReference>
<dbReference type="InterPro" id="IPR053264">
    <property type="entry name" value="Lipoate-ligase_2_inactive"/>
</dbReference>
<dbReference type="InterPro" id="IPR045864">
    <property type="entry name" value="aa-tRNA-synth_II/BPL/LPL"/>
</dbReference>
<evidence type="ECO:0000313" key="2">
    <source>
        <dbReference type="EMBL" id="EIE25351.1"/>
    </source>
</evidence>
<dbReference type="CDD" id="cd16443">
    <property type="entry name" value="LplA"/>
    <property type="match status" value="1"/>
</dbReference>
<dbReference type="OrthoDB" id="201621at2759"/>
<dbReference type="RefSeq" id="XP_005649895.1">
    <property type="nucleotide sequence ID" value="XM_005649838.1"/>
</dbReference>
<evidence type="ECO:0000313" key="3">
    <source>
        <dbReference type="Proteomes" id="UP000007264"/>
    </source>
</evidence>
<dbReference type="EMBL" id="AGSI01000004">
    <property type="protein sequence ID" value="EIE25351.1"/>
    <property type="molecule type" value="Genomic_DNA"/>
</dbReference>
<dbReference type="GO" id="GO:0016874">
    <property type="term" value="F:ligase activity"/>
    <property type="evidence" value="ECO:0007669"/>
    <property type="project" value="UniProtKB-KW"/>
</dbReference>
<dbReference type="InterPro" id="IPR004143">
    <property type="entry name" value="BPL_LPL_catalytic"/>
</dbReference>